<accession>A0A843XBA6</accession>
<evidence type="ECO:0000313" key="2">
    <source>
        <dbReference type="Proteomes" id="UP000652761"/>
    </source>
</evidence>
<dbReference type="AlphaFoldDB" id="A0A843XBA6"/>
<keyword evidence="2" id="KW-1185">Reference proteome</keyword>
<dbReference type="EMBL" id="NMUH01007114">
    <property type="protein sequence ID" value="MQM16669.1"/>
    <property type="molecule type" value="Genomic_DNA"/>
</dbReference>
<gene>
    <name evidence="1" type="ORF">Taro_049624</name>
</gene>
<reference evidence="1" key="1">
    <citation type="submission" date="2017-07" db="EMBL/GenBank/DDBJ databases">
        <title>Taro Niue Genome Assembly and Annotation.</title>
        <authorList>
            <person name="Atibalentja N."/>
            <person name="Keating K."/>
            <person name="Fields C.J."/>
        </authorList>
    </citation>
    <scope>NUCLEOTIDE SEQUENCE</scope>
    <source>
        <strain evidence="1">Niue_2</strain>
        <tissue evidence="1">Leaf</tissue>
    </source>
</reference>
<sequence>MTPTVVTSLVGCPRFSVSQFTASVPVFLVCSVLGEFPTESVTREAHPYPPPLPQVRARRTFRYRHPVRSRVVAVLDQHLQQCIYLGVCPRLLYFLVLLLKFGYVNLVHYI</sequence>
<dbReference type="Proteomes" id="UP000652761">
    <property type="component" value="Unassembled WGS sequence"/>
</dbReference>
<name>A0A843XBA6_COLES</name>
<evidence type="ECO:0000313" key="1">
    <source>
        <dbReference type="EMBL" id="MQM16669.1"/>
    </source>
</evidence>
<protein>
    <submittedName>
        <fullName evidence="1">Uncharacterized protein</fullName>
    </submittedName>
</protein>
<proteinExistence type="predicted"/>
<organism evidence="1 2">
    <name type="scientific">Colocasia esculenta</name>
    <name type="common">Wild taro</name>
    <name type="synonym">Arum esculentum</name>
    <dbReference type="NCBI Taxonomy" id="4460"/>
    <lineage>
        <taxon>Eukaryota</taxon>
        <taxon>Viridiplantae</taxon>
        <taxon>Streptophyta</taxon>
        <taxon>Embryophyta</taxon>
        <taxon>Tracheophyta</taxon>
        <taxon>Spermatophyta</taxon>
        <taxon>Magnoliopsida</taxon>
        <taxon>Liliopsida</taxon>
        <taxon>Araceae</taxon>
        <taxon>Aroideae</taxon>
        <taxon>Colocasieae</taxon>
        <taxon>Colocasia</taxon>
    </lineage>
</organism>
<comment type="caution">
    <text evidence="1">The sequence shown here is derived from an EMBL/GenBank/DDBJ whole genome shotgun (WGS) entry which is preliminary data.</text>
</comment>